<evidence type="ECO:0000256" key="6">
    <source>
        <dbReference type="ARBA" id="ARBA00022692"/>
    </source>
</evidence>
<evidence type="ECO:0000256" key="10">
    <source>
        <dbReference type="RuleBase" id="RU003879"/>
    </source>
</evidence>
<dbReference type="GO" id="GO:0005886">
    <property type="term" value="C:plasma membrane"/>
    <property type="evidence" value="ECO:0007669"/>
    <property type="project" value="UniProtKB-SubCell"/>
</dbReference>
<keyword evidence="12" id="KW-0132">Cell division</keyword>
<dbReference type="GO" id="GO:0051301">
    <property type="term" value="P:cell division"/>
    <property type="evidence" value="ECO:0007669"/>
    <property type="project" value="UniProtKB-KW"/>
</dbReference>
<accession>A0A1G9ZKV8</accession>
<dbReference type="STRING" id="206665.SAMN04488516_10142"/>
<keyword evidence="9 11" id="KW-0472">Membrane</keyword>
<dbReference type="Pfam" id="PF02472">
    <property type="entry name" value="ExbD"/>
    <property type="match status" value="1"/>
</dbReference>
<dbReference type="RefSeq" id="WP_092061567.1">
    <property type="nucleotide sequence ID" value="NZ_FNIN01000001.1"/>
</dbReference>
<proteinExistence type="inferred from homology"/>
<dbReference type="Proteomes" id="UP000199602">
    <property type="component" value="Unassembled WGS sequence"/>
</dbReference>
<keyword evidence="4" id="KW-1003">Cell membrane</keyword>
<evidence type="ECO:0000256" key="4">
    <source>
        <dbReference type="ARBA" id="ARBA00022475"/>
    </source>
</evidence>
<organism evidence="12 13">
    <name type="scientific">Desulfonauticus submarinus</name>
    <dbReference type="NCBI Taxonomy" id="206665"/>
    <lineage>
        <taxon>Bacteria</taxon>
        <taxon>Pseudomonadati</taxon>
        <taxon>Thermodesulfobacteriota</taxon>
        <taxon>Desulfovibrionia</taxon>
        <taxon>Desulfovibrionales</taxon>
        <taxon>Desulfonauticaceae</taxon>
        <taxon>Desulfonauticus</taxon>
    </lineage>
</organism>
<dbReference type="PANTHER" id="PTHR30558">
    <property type="entry name" value="EXBD MEMBRANE COMPONENT OF PMF-DRIVEN MACROMOLECULE IMPORT SYSTEM"/>
    <property type="match status" value="1"/>
</dbReference>
<dbReference type="OrthoDB" id="9798629at2"/>
<keyword evidence="5" id="KW-0997">Cell inner membrane</keyword>
<evidence type="ECO:0000256" key="1">
    <source>
        <dbReference type="ARBA" id="ARBA00004249"/>
    </source>
</evidence>
<gene>
    <name evidence="12" type="ORF">SAMN04488516_10142</name>
</gene>
<keyword evidence="7 10" id="KW-0653">Protein transport</keyword>
<keyword evidence="8 11" id="KW-1133">Transmembrane helix</keyword>
<keyword evidence="6 10" id="KW-0812">Transmembrane</keyword>
<dbReference type="InterPro" id="IPR003400">
    <property type="entry name" value="ExbD"/>
</dbReference>
<dbReference type="GO" id="GO:0022857">
    <property type="term" value="F:transmembrane transporter activity"/>
    <property type="evidence" value="ECO:0007669"/>
    <property type="project" value="InterPro"/>
</dbReference>
<feature type="transmembrane region" description="Helical" evidence="11">
    <location>
        <begin position="15"/>
        <end position="36"/>
    </location>
</feature>
<dbReference type="NCBIfam" id="TIGR02801">
    <property type="entry name" value="tolR"/>
    <property type="match status" value="1"/>
</dbReference>
<evidence type="ECO:0000256" key="3">
    <source>
        <dbReference type="ARBA" id="ARBA00022448"/>
    </source>
</evidence>
<dbReference type="InterPro" id="IPR014168">
    <property type="entry name" value="Tol-Pal_TolR"/>
</dbReference>
<evidence type="ECO:0000256" key="2">
    <source>
        <dbReference type="ARBA" id="ARBA00005811"/>
    </source>
</evidence>
<keyword evidence="13" id="KW-1185">Reference proteome</keyword>
<reference evidence="12 13" key="1">
    <citation type="submission" date="2016-10" db="EMBL/GenBank/DDBJ databases">
        <authorList>
            <person name="de Groot N.N."/>
        </authorList>
    </citation>
    <scope>NUCLEOTIDE SEQUENCE [LARGE SCALE GENOMIC DNA]</scope>
    <source>
        <strain evidence="12 13">DSM 15269</strain>
    </source>
</reference>
<comment type="similarity">
    <text evidence="2 10">Belongs to the ExbD/TolR family.</text>
</comment>
<evidence type="ECO:0000256" key="8">
    <source>
        <dbReference type="ARBA" id="ARBA00022989"/>
    </source>
</evidence>
<dbReference type="EMBL" id="FNIN01000001">
    <property type="protein sequence ID" value="SDN21163.1"/>
    <property type="molecule type" value="Genomic_DNA"/>
</dbReference>
<dbReference type="Gene3D" id="3.30.420.270">
    <property type="match status" value="1"/>
</dbReference>
<evidence type="ECO:0000313" key="12">
    <source>
        <dbReference type="EMBL" id="SDN21163.1"/>
    </source>
</evidence>
<sequence length="133" mass="14880">MKIEENTSFLSEINVTPFVDVMLVLLIIFMVTAPMMTQGVEVNLPKAKTVSTLPEETDNVVVSLKKDGLIFVDTYKVSLDELEDFLKKHAKNKKMIFLKADKDVSYGVVIDVMSRVKSAGIDKLGVIVQKEDK</sequence>
<keyword evidence="12" id="KW-0131">Cell cycle</keyword>
<evidence type="ECO:0000256" key="9">
    <source>
        <dbReference type="ARBA" id="ARBA00023136"/>
    </source>
</evidence>
<evidence type="ECO:0000256" key="5">
    <source>
        <dbReference type="ARBA" id="ARBA00022519"/>
    </source>
</evidence>
<comment type="subcellular location">
    <subcellularLocation>
        <location evidence="1">Cell inner membrane</location>
        <topology evidence="1">Single-pass type II membrane protein</topology>
    </subcellularLocation>
    <subcellularLocation>
        <location evidence="10">Cell membrane</location>
        <topology evidence="10">Single-pass type II membrane protein</topology>
    </subcellularLocation>
</comment>
<dbReference type="AlphaFoldDB" id="A0A1G9ZKV8"/>
<evidence type="ECO:0000256" key="7">
    <source>
        <dbReference type="ARBA" id="ARBA00022927"/>
    </source>
</evidence>
<dbReference type="PANTHER" id="PTHR30558:SF12">
    <property type="entry name" value="BIOPOLYMER TRANSPORT PROTEIN EXBD"/>
    <property type="match status" value="1"/>
</dbReference>
<keyword evidence="3 10" id="KW-0813">Transport</keyword>
<dbReference type="GO" id="GO:0015031">
    <property type="term" value="P:protein transport"/>
    <property type="evidence" value="ECO:0007669"/>
    <property type="project" value="UniProtKB-KW"/>
</dbReference>
<evidence type="ECO:0000256" key="11">
    <source>
        <dbReference type="SAM" id="Phobius"/>
    </source>
</evidence>
<name>A0A1G9ZKV8_9BACT</name>
<evidence type="ECO:0000313" key="13">
    <source>
        <dbReference type="Proteomes" id="UP000199602"/>
    </source>
</evidence>
<protein>
    <submittedName>
        <fullName evidence="12">Cell division and transport-associated protein TolR (TC 2.C.1.2.1)</fullName>
    </submittedName>
</protein>